<feature type="domain" description="Nucleoside transporter/FeoB GTPase Gate" evidence="2">
    <location>
        <begin position="246"/>
        <end position="350"/>
    </location>
</feature>
<comment type="caution">
    <text evidence="3">The sequence shown here is derived from an EMBL/GenBank/DDBJ whole genome shotgun (WGS) entry which is preliminary data.</text>
</comment>
<dbReference type="EMBL" id="SMLW01000667">
    <property type="protein sequence ID" value="MTI28547.1"/>
    <property type="molecule type" value="Genomic_DNA"/>
</dbReference>
<feature type="transmembrane region" description="Helical" evidence="1">
    <location>
        <begin position="174"/>
        <end position="194"/>
    </location>
</feature>
<dbReference type="InterPro" id="IPR011642">
    <property type="entry name" value="Gate_dom"/>
</dbReference>
<feature type="non-terminal residue" evidence="3">
    <location>
        <position position="1"/>
    </location>
</feature>
<feature type="transmembrane region" description="Helical" evidence="1">
    <location>
        <begin position="245"/>
        <end position="263"/>
    </location>
</feature>
<dbReference type="InterPro" id="IPR011415">
    <property type="entry name" value="SpmA_SpmB"/>
</dbReference>
<feature type="transmembrane region" description="Helical" evidence="1">
    <location>
        <begin position="206"/>
        <end position="225"/>
    </location>
</feature>
<feature type="transmembrane region" description="Helical" evidence="1">
    <location>
        <begin position="355"/>
        <end position="379"/>
    </location>
</feature>
<keyword evidence="1" id="KW-1133">Transmembrane helix</keyword>
<dbReference type="InterPro" id="IPR052549">
    <property type="entry name" value="SpmB"/>
</dbReference>
<feature type="transmembrane region" description="Helical" evidence="1">
    <location>
        <begin position="18"/>
        <end position="36"/>
    </location>
</feature>
<evidence type="ECO:0000256" key="1">
    <source>
        <dbReference type="SAM" id="Phobius"/>
    </source>
</evidence>
<accession>A0ABW9RWH2</accession>
<sequence>FPAVVNSTFDMAKTGFEISLYLTGVMSLWLGLMKIGEKGGMVNILSKLVGPFFVRLFPAIPRDHPATGSIIMNFSANILGLDNAATPLGLKAMTEMQDLNPDKDTASNAQIMFLVLNTSGLSIIPLTILVDRSVLGAANPTDVFIPILLATFCSTIVGLITVAIYQKINLFDRVILAYLGGLTLIIGGIVYYFMSLPQEQIGEVSTVASNFIIFTLIISFIALGLRKRINLYETFIDGAKEGFQIAIKIIPYLIAILVAIGVFRASGAMSYLIGSIEFLVSLTGADTDFVKALPTAIMKPLSGGAARGMMIETINTHGVDSFAGKMASILRGATETTFYIVAVYFGSVNIRKTRYAITAGLIADFAGIIAAILFGYMFFH</sequence>
<keyword evidence="1" id="KW-0812">Transmembrane</keyword>
<dbReference type="Proteomes" id="UP000798808">
    <property type="component" value="Unassembled WGS sequence"/>
</dbReference>
<feature type="transmembrane region" description="Helical" evidence="1">
    <location>
        <begin position="111"/>
        <end position="131"/>
    </location>
</feature>
<reference evidence="3 4" key="1">
    <citation type="submission" date="2019-02" db="EMBL/GenBank/DDBJ databases">
        <authorList>
            <person name="Goldberg S.R."/>
            <person name="Haltli B.A."/>
            <person name="Correa H."/>
            <person name="Russell K.G."/>
        </authorList>
    </citation>
    <scope>NUCLEOTIDE SEQUENCE [LARGE SCALE GENOMIC DNA]</scope>
    <source>
        <strain evidence="3 4">JCM 16186</strain>
    </source>
</reference>
<dbReference type="PANTHER" id="PTHR35793:SF2">
    <property type="entry name" value="INNER MEMBRANE PROTEIN YJIG"/>
    <property type="match status" value="1"/>
</dbReference>
<proteinExistence type="predicted"/>
<keyword evidence="4" id="KW-1185">Reference proteome</keyword>
<dbReference type="PIRSF" id="PIRSF036542">
    <property type="entry name" value="SpmA_SpmB"/>
    <property type="match status" value="1"/>
</dbReference>
<evidence type="ECO:0000313" key="3">
    <source>
        <dbReference type="EMBL" id="MTI28547.1"/>
    </source>
</evidence>
<feature type="domain" description="Nucleoside transporter/FeoB GTPase Gate" evidence="2">
    <location>
        <begin position="22"/>
        <end position="127"/>
    </location>
</feature>
<keyword evidence="1" id="KW-0472">Membrane</keyword>
<dbReference type="RefSeq" id="WP_155176181.1">
    <property type="nucleotide sequence ID" value="NZ_SMLW01000667.1"/>
</dbReference>
<dbReference type="Pfam" id="PF07670">
    <property type="entry name" value="Gate"/>
    <property type="match status" value="2"/>
</dbReference>
<gene>
    <name evidence="3" type="ORF">E1163_26555</name>
</gene>
<organism evidence="3 4">
    <name type="scientific">Fulvivirga kasyanovii</name>
    <dbReference type="NCBI Taxonomy" id="396812"/>
    <lineage>
        <taxon>Bacteria</taxon>
        <taxon>Pseudomonadati</taxon>
        <taxon>Bacteroidota</taxon>
        <taxon>Cytophagia</taxon>
        <taxon>Cytophagales</taxon>
        <taxon>Fulvivirgaceae</taxon>
        <taxon>Fulvivirga</taxon>
    </lineage>
</organism>
<feature type="transmembrane region" description="Helical" evidence="1">
    <location>
        <begin position="143"/>
        <end position="165"/>
    </location>
</feature>
<dbReference type="PANTHER" id="PTHR35793">
    <property type="entry name" value="INNER MEMBRANE PROTEIN YJIG"/>
    <property type="match status" value="1"/>
</dbReference>
<evidence type="ECO:0000259" key="2">
    <source>
        <dbReference type="Pfam" id="PF07670"/>
    </source>
</evidence>
<protein>
    <recommendedName>
        <fullName evidence="2">Nucleoside transporter/FeoB GTPase Gate domain-containing protein</fullName>
    </recommendedName>
</protein>
<evidence type="ECO:0000313" key="4">
    <source>
        <dbReference type="Proteomes" id="UP000798808"/>
    </source>
</evidence>
<name>A0ABW9RWH2_9BACT</name>